<evidence type="ECO:0000313" key="3">
    <source>
        <dbReference type="Proteomes" id="UP001155483"/>
    </source>
</evidence>
<reference evidence="2" key="1">
    <citation type="submission" date="2022-09" db="EMBL/GenBank/DDBJ databases">
        <authorList>
            <person name="Yuan C."/>
            <person name="Ke Z."/>
        </authorList>
    </citation>
    <scope>NUCLEOTIDE SEQUENCE</scope>
    <source>
        <strain evidence="2">LB-8</strain>
    </source>
</reference>
<gene>
    <name evidence="2" type="ORF">OCK74_12425</name>
</gene>
<keyword evidence="3" id="KW-1185">Reference proteome</keyword>
<name>A0A9X2XP51_9BACT</name>
<dbReference type="Proteomes" id="UP001155483">
    <property type="component" value="Unassembled WGS sequence"/>
</dbReference>
<keyword evidence="1" id="KW-0175">Coiled coil</keyword>
<reference evidence="2" key="2">
    <citation type="submission" date="2023-04" db="EMBL/GenBank/DDBJ databases">
        <title>Paracnuella aquatica gen. nov., sp. nov., a member of the family Chitinophagaceae isolated from a hot spring.</title>
        <authorList>
            <person name="Wang C."/>
        </authorList>
    </citation>
    <scope>NUCLEOTIDE SEQUENCE</scope>
    <source>
        <strain evidence="2">LB-8</strain>
    </source>
</reference>
<dbReference type="RefSeq" id="WP_279297368.1">
    <property type="nucleotide sequence ID" value="NZ_JAOTIF010000008.1"/>
</dbReference>
<dbReference type="AlphaFoldDB" id="A0A9X2XP51"/>
<organism evidence="2 3">
    <name type="scientific">Paraflavisolibacter caeni</name>
    <dbReference type="NCBI Taxonomy" id="2982496"/>
    <lineage>
        <taxon>Bacteria</taxon>
        <taxon>Pseudomonadati</taxon>
        <taxon>Bacteroidota</taxon>
        <taxon>Chitinophagia</taxon>
        <taxon>Chitinophagales</taxon>
        <taxon>Chitinophagaceae</taxon>
        <taxon>Paraflavisolibacter</taxon>
    </lineage>
</organism>
<proteinExistence type="predicted"/>
<protein>
    <submittedName>
        <fullName evidence="2">Uncharacterized protein</fullName>
    </submittedName>
</protein>
<evidence type="ECO:0000256" key="1">
    <source>
        <dbReference type="SAM" id="Coils"/>
    </source>
</evidence>
<evidence type="ECO:0000313" key="2">
    <source>
        <dbReference type="EMBL" id="MCU7549929.1"/>
    </source>
</evidence>
<feature type="coiled-coil region" evidence="1">
    <location>
        <begin position="384"/>
        <end position="411"/>
    </location>
</feature>
<sequence length="418" mass="48519">MRTHSFDYITGTMRVPVAAPESWSIDGLDAFYKDPNHPEWGGTICRILYHESIHFWQFFSSGYLANLLAEDWIRVKKFDEEKVITPTKGHIEKHFTKADSYPFSAAELTECWARYWDVHTRSPLQIIQEDEVLSRDPQVQKALSTIDPRYPTRYTGVMFDTFMSEGKDSKSYAQPYRWMLEVSTTGSRFVNSLFPALVTTAFGSPDPVRVFCETFYLIEHSPQLKNGLMAHMNSNIHFNWFYNWGNIIHVVNQLMHEAKMPLFTSGVDVIERGPLKTHPIYQLYAKRIKKLFAGLLLFSFGAESPGAITIKEEDSTKFVDFMERDVYSKHTWIAFGLPGQPNYRAYLGHYLPPPCIHFSNMTYYAYETPQLYETDDKKEEFKTVEAFKQLIDGLNEQVRKYKNAKKAMELGLPVDTFN</sequence>
<dbReference type="EMBL" id="JAOTIF010000008">
    <property type="protein sequence ID" value="MCU7549929.1"/>
    <property type="molecule type" value="Genomic_DNA"/>
</dbReference>
<accession>A0A9X2XP51</accession>
<comment type="caution">
    <text evidence="2">The sequence shown here is derived from an EMBL/GenBank/DDBJ whole genome shotgun (WGS) entry which is preliminary data.</text>
</comment>